<name>A0A6I8W176_DROPS</name>
<gene>
    <name evidence="2" type="primary">LOC117184278</name>
</gene>
<reference evidence="2" key="2">
    <citation type="submission" date="2025-08" db="UniProtKB">
        <authorList>
            <consortium name="RefSeq"/>
        </authorList>
    </citation>
    <scope>IDENTIFICATION</scope>
    <source>
        <strain evidence="2">MV-25-SWS-2005</strain>
        <tissue evidence="2">Whole body</tissue>
    </source>
</reference>
<reference evidence="1" key="1">
    <citation type="submission" date="2024-06" db="UniProtKB">
        <authorList>
            <consortium name="RefSeq"/>
        </authorList>
    </citation>
    <scope>NUCLEOTIDE SEQUENCE [LARGE SCALE GENOMIC DNA]</scope>
    <source>
        <strain evidence="1">MV2-25</strain>
    </source>
</reference>
<dbReference type="KEGG" id="dpo:117184278"/>
<evidence type="ECO:0000313" key="2">
    <source>
        <dbReference type="RefSeq" id="XP_033237028.1"/>
    </source>
</evidence>
<keyword evidence="1" id="KW-1185">Reference proteome</keyword>
<dbReference type="AlphaFoldDB" id="A0A6I8W176"/>
<evidence type="ECO:0000313" key="1">
    <source>
        <dbReference type="Proteomes" id="UP000001819"/>
    </source>
</evidence>
<dbReference type="InParanoid" id="A0A6I8W176"/>
<protein>
    <submittedName>
        <fullName evidence="2">Uncharacterized protein</fullName>
    </submittedName>
</protein>
<dbReference type="Proteomes" id="UP000001819">
    <property type="component" value="Chromosome 2"/>
</dbReference>
<organism evidence="1 2">
    <name type="scientific">Drosophila pseudoobscura pseudoobscura</name>
    <name type="common">Fruit fly</name>
    <dbReference type="NCBI Taxonomy" id="46245"/>
    <lineage>
        <taxon>Eukaryota</taxon>
        <taxon>Metazoa</taxon>
        <taxon>Ecdysozoa</taxon>
        <taxon>Arthropoda</taxon>
        <taxon>Hexapoda</taxon>
        <taxon>Insecta</taxon>
        <taxon>Pterygota</taxon>
        <taxon>Neoptera</taxon>
        <taxon>Endopterygota</taxon>
        <taxon>Diptera</taxon>
        <taxon>Brachycera</taxon>
        <taxon>Muscomorpha</taxon>
        <taxon>Ephydroidea</taxon>
        <taxon>Drosophilidae</taxon>
        <taxon>Drosophila</taxon>
        <taxon>Sophophora</taxon>
    </lineage>
</organism>
<dbReference type="RefSeq" id="XP_033237028.1">
    <property type="nucleotide sequence ID" value="XM_033381137.1"/>
</dbReference>
<sequence length="120" mass="14547">MNMEEATLDDLFVNADEEEYEEEPQEPPVRGSLLYFVAKMWDFWNWNIRMVTYVERLPLEYFAGFWHFHIVHAGDYLDPELNLRRFQWYHISVVFRGTSLWTHQRNSPRHGAIGMPLEIR</sequence>
<proteinExistence type="predicted"/>
<accession>A0A6I8W176</accession>